<organism evidence="1 2">
    <name type="scientific">Neisseria weixii</name>
    <dbReference type="NCBI Taxonomy" id="1853276"/>
    <lineage>
        <taxon>Bacteria</taxon>
        <taxon>Pseudomonadati</taxon>
        <taxon>Pseudomonadota</taxon>
        <taxon>Betaproteobacteria</taxon>
        <taxon>Neisseriales</taxon>
        <taxon>Neisseriaceae</taxon>
        <taxon>Neisseria</taxon>
    </lineage>
</organism>
<name>A0A3N4N7H8_9NEIS</name>
<protein>
    <submittedName>
        <fullName evidence="1">Uncharacterized protein</fullName>
    </submittedName>
</protein>
<gene>
    <name evidence="1" type="ORF">EGK74_03570</name>
</gene>
<comment type="caution">
    <text evidence="1">The sequence shown here is derived from an EMBL/GenBank/DDBJ whole genome shotgun (WGS) entry which is preliminary data.</text>
</comment>
<dbReference type="AlphaFoldDB" id="A0A3N4N7H8"/>
<proteinExistence type="predicted"/>
<dbReference type="EMBL" id="RPFL01000006">
    <property type="protein sequence ID" value="RPD89536.1"/>
    <property type="molecule type" value="Genomic_DNA"/>
</dbReference>
<dbReference type="Proteomes" id="UP000272412">
    <property type="component" value="Unassembled WGS sequence"/>
</dbReference>
<keyword evidence="2" id="KW-1185">Reference proteome</keyword>
<accession>A0A3N4N7H8</accession>
<dbReference type="OrthoDB" id="7066022at2"/>
<evidence type="ECO:0000313" key="2">
    <source>
        <dbReference type="Proteomes" id="UP000272412"/>
    </source>
</evidence>
<evidence type="ECO:0000313" key="1">
    <source>
        <dbReference type="EMBL" id="RPD89536.1"/>
    </source>
</evidence>
<sequence length="101" mass="12090">MKTKEYLFEGLENLNDGFDAENIIYVSGQDFETVLNRAEAKNIAIYGIEPWYERDFFDVRVYDFTGYQANDPRWYRPVFEEFKSKQSGLMYAMTYDNFTIE</sequence>
<dbReference type="RefSeq" id="WP_123803908.1">
    <property type="nucleotide sequence ID" value="NZ_RPFL01000006.1"/>
</dbReference>
<reference evidence="1 2" key="1">
    <citation type="submission" date="2018-11" db="EMBL/GenBank/DDBJ databases">
        <title>Neisseria weixii sp. nov. isolated from the rectal contents of plateau pika (Ochotona cruzoniae).</title>
        <authorList>
            <person name="Zhang G."/>
        </authorList>
    </citation>
    <scope>NUCLEOTIDE SEQUENCE [LARGE SCALE GENOMIC DNA]</scope>
    <source>
        <strain evidence="1 2">10009</strain>
    </source>
</reference>